<name>H5T978_9ALTE</name>
<dbReference type="Proteomes" id="UP000053586">
    <property type="component" value="Unassembled WGS sequence"/>
</dbReference>
<dbReference type="InterPro" id="IPR032251">
    <property type="entry name" value="DUF4826"/>
</dbReference>
<gene>
    <name evidence="1" type="ORF">GPUN_0716</name>
</gene>
<protein>
    <submittedName>
        <fullName evidence="1">Uncharacterized protein</fullName>
    </submittedName>
</protein>
<dbReference type="AlphaFoldDB" id="H5T978"/>
<dbReference type="EMBL" id="BAET01000007">
    <property type="protein sequence ID" value="GAB54855.1"/>
    <property type="molecule type" value="Genomic_DNA"/>
</dbReference>
<evidence type="ECO:0000313" key="2">
    <source>
        <dbReference type="Proteomes" id="UP000053586"/>
    </source>
</evidence>
<evidence type="ECO:0000313" key="1">
    <source>
        <dbReference type="EMBL" id="GAB54855.1"/>
    </source>
</evidence>
<reference evidence="1 2" key="1">
    <citation type="journal article" date="2012" name="J. Bacteriol.">
        <title>Genome sequence of proteorhodopsin-containing sea ice bacterium Glaciecola punicea ACAM 611T.</title>
        <authorList>
            <person name="Qin Q.-L."/>
            <person name="Xie B.-B."/>
            <person name="Shu Y.-L."/>
            <person name="Rong J.-C."/>
            <person name="Zhao D.-L."/>
            <person name="Zhang X.-Y."/>
            <person name="Chen X.-L."/>
            <person name="Zhou B.-C."/>
            <person name="Zhanga Y.-Z."/>
        </authorList>
    </citation>
    <scope>NUCLEOTIDE SEQUENCE [LARGE SCALE GENOMIC DNA]</scope>
    <source>
        <strain evidence="1 2">ACAM 611</strain>
    </source>
</reference>
<keyword evidence="2" id="KW-1185">Reference proteome</keyword>
<organism evidence="1 2">
    <name type="scientific">Glaciecola punicea ACAM 611</name>
    <dbReference type="NCBI Taxonomy" id="1121923"/>
    <lineage>
        <taxon>Bacteria</taxon>
        <taxon>Pseudomonadati</taxon>
        <taxon>Pseudomonadota</taxon>
        <taxon>Gammaproteobacteria</taxon>
        <taxon>Alteromonadales</taxon>
        <taxon>Alteromonadaceae</taxon>
        <taxon>Glaciecola</taxon>
    </lineage>
</organism>
<comment type="caution">
    <text evidence="1">The sequence shown here is derived from an EMBL/GenBank/DDBJ whole genome shotgun (WGS) entry which is preliminary data.</text>
</comment>
<dbReference type="Pfam" id="PF16108">
    <property type="entry name" value="DUF4826"/>
    <property type="match status" value="1"/>
</dbReference>
<proteinExistence type="predicted"/>
<reference evidence="1 2" key="2">
    <citation type="journal article" date="2017" name="Antonie Van Leeuwenhoek">
        <title>Rhizobium rhizosphaerae sp. nov., a novel species isolated from rice rhizosphere.</title>
        <authorList>
            <person name="Zhao J.J."/>
            <person name="Zhang J."/>
            <person name="Zhang R.J."/>
            <person name="Zhang C.W."/>
            <person name="Yin H.Q."/>
            <person name="Zhang X.X."/>
        </authorList>
    </citation>
    <scope>NUCLEOTIDE SEQUENCE [LARGE SCALE GENOMIC DNA]</scope>
    <source>
        <strain evidence="1 2">ACAM 611</strain>
    </source>
</reference>
<accession>H5T978</accession>
<sequence>MAPEVAVWKIKDTKKNVYWVISGNLPADAISVSVANSAREAIRHFSLSWQLKAQNIMSSAIVDNTQKEFATLLTEKAEMLYEVQENEKWWQTG</sequence>